<proteinExistence type="predicted"/>
<dbReference type="OrthoDB" id="5515706at2"/>
<dbReference type="PANTHER" id="PTHR40446">
    <property type="entry name" value="N-ACETYLGLUCOSAMINE-1-PHOSPHODIESTER ALPHA-N-ACETYLGLUCOSAMINIDASE"/>
    <property type="match status" value="1"/>
</dbReference>
<feature type="domain" description="Phosphodiester glycosidase" evidence="1">
    <location>
        <begin position="96"/>
        <end position="256"/>
    </location>
</feature>
<dbReference type="InterPro" id="IPR018711">
    <property type="entry name" value="NAGPA"/>
</dbReference>
<dbReference type="EMBL" id="UGOD01000001">
    <property type="protein sequence ID" value="STX51927.1"/>
    <property type="molecule type" value="Genomic_DNA"/>
</dbReference>
<sequence>MPSQTIVITKWLRQGLKSIFTVLFIIILLNYAIAAKNWQKLGPGLFYQDLNFSYLSPWSHIHAFRVDLKSNELDLVMAKELAMKHASAEEYAQHSKALITLNGGFFDQNFHPLGLRINNKKQQSPLKKISWWGVFYIKNNNAYLTNVSQFKRNKQIDFAIQSGPRLLIHGQIPPLKPGRAERSALGITADGYIIILVTENAPLSTTELAQLMKAPPLNCINGLNLDGGSSSQLHAKIDNFHLNVHGFSNVSDAVIVKRKVN</sequence>
<evidence type="ECO:0000313" key="2">
    <source>
        <dbReference type="EMBL" id="STX51927.1"/>
    </source>
</evidence>
<keyword evidence="3" id="KW-1185">Reference proteome</keyword>
<gene>
    <name evidence="2" type="ORF">NCTC13316_02030</name>
</gene>
<dbReference type="RefSeq" id="WP_115331527.1">
    <property type="nucleotide sequence ID" value="NZ_CAAAHP010000002.1"/>
</dbReference>
<evidence type="ECO:0000259" key="1">
    <source>
        <dbReference type="Pfam" id="PF09992"/>
    </source>
</evidence>
<dbReference type="Pfam" id="PF09992">
    <property type="entry name" value="NAGPA"/>
    <property type="match status" value="1"/>
</dbReference>
<reference evidence="2 3" key="1">
    <citation type="submission" date="2018-06" db="EMBL/GenBank/DDBJ databases">
        <authorList>
            <consortium name="Pathogen Informatics"/>
            <person name="Doyle S."/>
        </authorList>
    </citation>
    <scope>NUCLEOTIDE SEQUENCE [LARGE SCALE GENOMIC DNA]</scope>
    <source>
        <strain evidence="2 3">NCTC13316</strain>
    </source>
</reference>
<accession>A0A378JLH5</accession>
<dbReference type="PANTHER" id="PTHR40446:SF2">
    <property type="entry name" value="N-ACETYLGLUCOSAMINE-1-PHOSPHODIESTER ALPHA-N-ACETYLGLUCOSAMINIDASE"/>
    <property type="match status" value="1"/>
</dbReference>
<dbReference type="AlphaFoldDB" id="A0A378JLH5"/>
<evidence type="ECO:0000313" key="3">
    <source>
        <dbReference type="Proteomes" id="UP000254794"/>
    </source>
</evidence>
<organism evidence="2 3">
    <name type="scientific">Legionella busanensis</name>
    <dbReference type="NCBI Taxonomy" id="190655"/>
    <lineage>
        <taxon>Bacteria</taxon>
        <taxon>Pseudomonadati</taxon>
        <taxon>Pseudomonadota</taxon>
        <taxon>Gammaproteobacteria</taxon>
        <taxon>Legionellales</taxon>
        <taxon>Legionellaceae</taxon>
        <taxon>Legionella</taxon>
    </lineage>
</organism>
<dbReference type="Proteomes" id="UP000254794">
    <property type="component" value="Unassembled WGS sequence"/>
</dbReference>
<name>A0A378JLH5_9GAMM</name>
<protein>
    <submittedName>
        <fullName evidence="2">Exopolysaccharide biosynthesis protein related to N-acetylglucosamine-1-phosphodiester alpha-N-acetylglucosaminidase</fullName>
    </submittedName>
</protein>